<evidence type="ECO:0000259" key="5">
    <source>
        <dbReference type="PROSITE" id="PS50126"/>
    </source>
</evidence>
<comment type="similarity">
    <text evidence="1">Belongs to the eIF-2-alpha family.</text>
</comment>
<evidence type="ECO:0000256" key="2">
    <source>
        <dbReference type="ARBA" id="ARBA00022540"/>
    </source>
</evidence>
<dbReference type="PROSITE" id="PS50126">
    <property type="entry name" value="S1"/>
    <property type="match status" value="1"/>
</dbReference>
<dbReference type="FunFam" id="3.30.70.1130:FF:000002">
    <property type="entry name" value="Translation initiation factor 2 subunit alpha"/>
    <property type="match status" value="1"/>
</dbReference>
<dbReference type="SUPFAM" id="SSF116742">
    <property type="entry name" value="eIF2alpha middle domain-like"/>
    <property type="match status" value="1"/>
</dbReference>
<proteinExistence type="inferred from homology"/>
<sequence length="272" mass="31412">MSIPFRKKRLPEIGEVVIARITKIIDKGAYAELLEFEKNEAFIPWSEITTKSIRDIRDVLKEGQVVIGKVIRVDKKPYRVEVDISLKRVTEGEKRVLMLRWKRLQKAQKIIEIVTKKLNKSLDEAYENVWIHLEKNIDPFSLLEECVIKGPTVLINYGIPKDWSEALCEEAKKHIQIKTVKLRAILKLVSLKPDGVERIRKTLESISSSIQSKSDVKLSIYTVGAPRYRIEVEALDYKKAEEVLAYISDILTKTAKELELDEAELQREEISK</sequence>
<evidence type="ECO:0000256" key="1">
    <source>
        <dbReference type="ARBA" id="ARBA00007223"/>
    </source>
</evidence>
<dbReference type="GO" id="GO:0043022">
    <property type="term" value="F:ribosome binding"/>
    <property type="evidence" value="ECO:0007669"/>
    <property type="project" value="TreeGrafter"/>
</dbReference>
<dbReference type="InterPro" id="IPR024055">
    <property type="entry name" value="TIF2_asu_C"/>
</dbReference>
<dbReference type="SUPFAM" id="SSF50249">
    <property type="entry name" value="Nucleic acid-binding proteins"/>
    <property type="match status" value="1"/>
</dbReference>
<evidence type="ECO:0000313" key="7">
    <source>
        <dbReference type="Proteomes" id="UP000001304"/>
    </source>
</evidence>
<organism evidence="6 7">
    <name type="scientific">Ignisphaera aggregans (strain DSM 17230 / JCM 13409 / AQ1.S1)</name>
    <dbReference type="NCBI Taxonomy" id="583356"/>
    <lineage>
        <taxon>Archaea</taxon>
        <taxon>Thermoproteota</taxon>
        <taxon>Thermoprotei</taxon>
        <taxon>Desulfurococcales</taxon>
        <taxon>Desulfurococcaceae</taxon>
        <taxon>Ignisphaera</taxon>
    </lineage>
</organism>
<evidence type="ECO:0000256" key="4">
    <source>
        <dbReference type="ARBA" id="ARBA00022917"/>
    </source>
</evidence>
<keyword evidence="2 6" id="KW-0396">Initiation factor</keyword>
<feature type="domain" description="S1 motif" evidence="5">
    <location>
        <begin position="14"/>
        <end position="87"/>
    </location>
</feature>
<accession>E0SPW9</accession>
<dbReference type="Gene3D" id="3.30.70.1130">
    <property type="entry name" value="EIF_2_alpha"/>
    <property type="match status" value="1"/>
</dbReference>
<dbReference type="Proteomes" id="UP000001304">
    <property type="component" value="Chromosome"/>
</dbReference>
<keyword evidence="4" id="KW-0648">Protein biosynthesis</keyword>
<dbReference type="BioCyc" id="IAGG583356:GHAH-151-MONOMER"/>
<dbReference type="SUPFAM" id="SSF110993">
    <property type="entry name" value="eIF-2-alpha, C-terminal domain"/>
    <property type="match status" value="1"/>
</dbReference>
<dbReference type="InterPro" id="IPR011488">
    <property type="entry name" value="TIF_2_asu"/>
</dbReference>
<dbReference type="InterPro" id="IPR012340">
    <property type="entry name" value="NA-bd_OB-fold"/>
</dbReference>
<protein>
    <submittedName>
        <fullName evidence="6">Translation initiation factor 2, alpha subunit</fullName>
    </submittedName>
</protein>
<dbReference type="Gene3D" id="2.40.50.140">
    <property type="entry name" value="Nucleic acid-binding proteins"/>
    <property type="match status" value="1"/>
</dbReference>
<dbReference type="NCBIfam" id="NF003062">
    <property type="entry name" value="PRK03987.1-1"/>
    <property type="match status" value="1"/>
</dbReference>
<dbReference type="Pfam" id="PF07541">
    <property type="entry name" value="EIF_2_alpha"/>
    <property type="match status" value="1"/>
</dbReference>
<name>E0SPW9_IGNAA</name>
<keyword evidence="7" id="KW-1185">Reference proteome</keyword>
<evidence type="ECO:0000313" key="6">
    <source>
        <dbReference type="EMBL" id="ADM26991.1"/>
    </source>
</evidence>
<dbReference type="PANTHER" id="PTHR10602">
    <property type="entry name" value="EUKARYOTIC TRANSLATION INITIATION FACTOR 2 SUBUNIT 1"/>
    <property type="match status" value="1"/>
</dbReference>
<dbReference type="InterPro" id="IPR003029">
    <property type="entry name" value="S1_domain"/>
</dbReference>
<dbReference type="GO" id="GO:0003743">
    <property type="term" value="F:translation initiation factor activity"/>
    <property type="evidence" value="ECO:0007669"/>
    <property type="project" value="UniProtKB-KW"/>
</dbReference>
<dbReference type="InterPro" id="IPR024054">
    <property type="entry name" value="TIF2_asu_middle_sf"/>
</dbReference>
<dbReference type="HOGENOM" id="CLU_033458_0_2_2"/>
<dbReference type="PANTHER" id="PTHR10602:SF0">
    <property type="entry name" value="EUKARYOTIC TRANSLATION INITIATION FACTOR 2 SUBUNIT 1"/>
    <property type="match status" value="1"/>
</dbReference>
<keyword evidence="3" id="KW-0694">RNA-binding</keyword>
<dbReference type="SMART" id="SM00316">
    <property type="entry name" value="S1"/>
    <property type="match status" value="1"/>
</dbReference>
<evidence type="ECO:0000256" key="3">
    <source>
        <dbReference type="ARBA" id="ARBA00022884"/>
    </source>
</evidence>
<dbReference type="STRING" id="583356.Igag_0140"/>
<reference evidence="6 7" key="1">
    <citation type="journal article" date="2010" name="Stand. Genomic Sci.">
        <title>Complete genome sequence of Ignisphaera aggregans type strain (AQ1.S1).</title>
        <authorList>
            <person name="Goker M."/>
            <person name="Held B."/>
            <person name="Lapidus A."/>
            <person name="Nolan M."/>
            <person name="Spring S."/>
            <person name="Yasawong M."/>
            <person name="Lucas S."/>
            <person name="Glavina Del Rio T."/>
            <person name="Tice H."/>
            <person name="Cheng J.F."/>
            <person name="Goodwin L."/>
            <person name="Tapia R."/>
            <person name="Pitluck S."/>
            <person name="Liolios K."/>
            <person name="Ivanova N."/>
            <person name="Mavromatis K."/>
            <person name="Mikhailova N."/>
            <person name="Pati A."/>
            <person name="Chen A."/>
            <person name="Palaniappan K."/>
            <person name="Brambilla E."/>
            <person name="Land M."/>
            <person name="Hauser L."/>
            <person name="Chang Y.J."/>
            <person name="Jeffries C.D."/>
            <person name="Brettin T."/>
            <person name="Detter J.C."/>
            <person name="Han C."/>
            <person name="Rohde M."/>
            <person name="Sikorski J."/>
            <person name="Woyke T."/>
            <person name="Bristow J."/>
            <person name="Eisen J.A."/>
            <person name="Markowitz V."/>
            <person name="Hugenholtz P."/>
            <person name="Kyrpides N.C."/>
            <person name="Klenk H.P."/>
        </authorList>
    </citation>
    <scope>NUCLEOTIDE SEQUENCE [LARGE SCALE GENOMIC DNA]</scope>
    <source>
        <strain evidence="7">DSM 17230 / JCM 13409 / AQ1.S1</strain>
    </source>
</reference>
<dbReference type="KEGG" id="iag:Igag_0140"/>
<dbReference type="AlphaFoldDB" id="E0SPW9"/>
<dbReference type="EMBL" id="CP002098">
    <property type="protein sequence ID" value="ADM26991.1"/>
    <property type="molecule type" value="Genomic_DNA"/>
</dbReference>
<dbReference type="Pfam" id="PF00575">
    <property type="entry name" value="S1"/>
    <property type="match status" value="1"/>
</dbReference>
<dbReference type="Gene3D" id="1.10.150.190">
    <property type="entry name" value="Translation initiation factor 2, subunit 1, domain 2"/>
    <property type="match status" value="1"/>
</dbReference>
<dbReference type="GO" id="GO:0003723">
    <property type="term" value="F:RNA binding"/>
    <property type="evidence" value="ECO:0007669"/>
    <property type="project" value="UniProtKB-KW"/>
</dbReference>
<gene>
    <name evidence="6" type="ordered locus">Igag_0140</name>
</gene>